<dbReference type="PANTHER" id="PTHR24305">
    <property type="entry name" value="CYTOCHROME P450"/>
    <property type="match status" value="1"/>
</dbReference>
<keyword evidence="2" id="KW-0408">Iron</keyword>
<dbReference type="Proteomes" id="UP000526501">
    <property type="component" value="Unassembled WGS sequence"/>
</dbReference>
<dbReference type="GO" id="GO:0016705">
    <property type="term" value="F:oxidoreductase activity, acting on paired donors, with incorporation or reduction of molecular oxygen"/>
    <property type="evidence" value="ECO:0007669"/>
    <property type="project" value="InterPro"/>
</dbReference>
<keyword evidence="2" id="KW-0349">Heme</keyword>
<comment type="similarity">
    <text evidence="1">Belongs to the cytochrome P450 family.</text>
</comment>
<dbReference type="CDD" id="cd00302">
    <property type="entry name" value="cytochrome_P450"/>
    <property type="match status" value="1"/>
</dbReference>
<comment type="caution">
    <text evidence="3">The sequence shown here is derived from an EMBL/GenBank/DDBJ whole genome shotgun (WGS) entry which is preliminary data.</text>
</comment>
<proteinExistence type="inferred from homology"/>
<dbReference type="InterPro" id="IPR036396">
    <property type="entry name" value="Cyt_P450_sf"/>
</dbReference>
<dbReference type="AlphaFoldDB" id="A0A7X1E9C3"/>
<dbReference type="GO" id="GO:0005506">
    <property type="term" value="F:iron ion binding"/>
    <property type="evidence" value="ECO:0007669"/>
    <property type="project" value="InterPro"/>
</dbReference>
<dbReference type="SUPFAM" id="SSF48264">
    <property type="entry name" value="Cytochrome P450"/>
    <property type="match status" value="1"/>
</dbReference>
<dbReference type="PRINTS" id="PR00463">
    <property type="entry name" value="EP450I"/>
</dbReference>
<organism evidence="3 4">
    <name type="scientific">Pelagicoccus albus</name>
    <dbReference type="NCBI Taxonomy" id="415222"/>
    <lineage>
        <taxon>Bacteria</taxon>
        <taxon>Pseudomonadati</taxon>
        <taxon>Verrucomicrobiota</taxon>
        <taxon>Opitutia</taxon>
        <taxon>Puniceicoccales</taxon>
        <taxon>Pelagicoccaceae</taxon>
        <taxon>Pelagicoccus</taxon>
    </lineage>
</organism>
<evidence type="ECO:0000256" key="1">
    <source>
        <dbReference type="ARBA" id="ARBA00010617"/>
    </source>
</evidence>
<comment type="cofactor">
    <cofactor evidence="2">
        <name>heme</name>
        <dbReference type="ChEBI" id="CHEBI:30413"/>
    </cofactor>
</comment>
<dbReference type="Pfam" id="PF00067">
    <property type="entry name" value="p450"/>
    <property type="match status" value="1"/>
</dbReference>
<dbReference type="PANTHER" id="PTHR24305:SF166">
    <property type="entry name" value="CYTOCHROME P450 12A4, MITOCHONDRIAL-RELATED"/>
    <property type="match status" value="1"/>
</dbReference>
<evidence type="ECO:0000256" key="2">
    <source>
        <dbReference type="PIRSR" id="PIRSR602401-1"/>
    </source>
</evidence>
<evidence type="ECO:0000313" key="3">
    <source>
        <dbReference type="EMBL" id="MBC2607700.1"/>
    </source>
</evidence>
<dbReference type="InterPro" id="IPR050121">
    <property type="entry name" value="Cytochrome_P450_monoxygenase"/>
</dbReference>
<dbReference type="InterPro" id="IPR002401">
    <property type="entry name" value="Cyt_P450_E_grp-I"/>
</dbReference>
<accession>A0A7X1E9C3</accession>
<reference evidence="3 4" key="1">
    <citation type="submission" date="2020-07" db="EMBL/GenBank/DDBJ databases">
        <authorList>
            <person name="Feng X."/>
        </authorList>
    </citation>
    <scope>NUCLEOTIDE SEQUENCE [LARGE SCALE GENOMIC DNA]</scope>
    <source>
        <strain evidence="3 4">JCM23202</strain>
    </source>
</reference>
<keyword evidence="2" id="KW-0479">Metal-binding</keyword>
<evidence type="ECO:0000313" key="4">
    <source>
        <dbReference type="Proteomes" id="UP000526501"/>
    </source>
</evidence>
<name>A0A7X1E9C3_9BACT</name>
<dbReference type="GO" id="GO:0004497">
    <property type="term" value="F:monooxygenase activity"/>
    <property type="evidence" value="ECO:0007669"/>
    <property type="project" value="InterPro"/>
</dbReference>
<gene>
    <name evidence="3" type="ORF">H5P27_16730</name>
</gene>
<dbReference type="RefSeq" id="WP_185661570.1">
    <property type="nucleotide sequence ID" value="NZ_CAWPOO010000013.1"/>
</dbReference>
<sequence length="439" mass="49536">MPTKSLPEIPSYELDFAGYSASEETELDSFDHLSAYRKLGPIYTVQFRGEKWICLGGMEANDVAWRNPDMWDYHSALSPFRDVMGDRHVTQMDGKPHRRKRRQLKPGFAMSAIGRWIPSIDGVLKSRLADIEGQQTSLADFFMSALTCANSKTVLQAPLSEEAIKVFIRFEESFIGATVWEKSRRDAFYASEAFLADKNFVFNLLAELVKERIARLPEKAEDNFSEVLSLTLEDNDGQVDLQELVSEAYLLLMAGTGNTAKLLNCGLQHILADDDLQAELRKELEGYGPESFARGMEAFPKLKATIMEIERMFPAAPVLARTVATPFEFMGYPLEKGDKVLHMQTLPHFLEEIYEDPYTFKPARWLEKKYPKKSQGTFGGSTHICLGMNLARVHMPIALANILANYDLEQTSESDIKVNLNYGVPQVSDISGRFVARSK</sequence>
<protein>
    <submittedName>
        <fullName evidence="3">Cytochrome P450</fullName>
    </submittedName>
</protein>
<dbReference type="Gene3D" id="1.10.630.10">
    <property type="entry name" value="Cytochrome P450"/>
    <property type="match status" value="1"/>
</dbReference>
<dbReference type="InterPro" id="IPR001128">
    <property type="entry name" value="Cyt_P450"/>
</dbReference>
<keyword evidence="4" id="KW-1185">Reference proteome</keyword>
<dbReference type="EMBL" id="JACHVC010000013">
    <property type="protein sequence ID" value="MBC2607700.1"/>
    <property type="molecule type" value="Genomic_DNA"/>
</dbReference>
<dbReference type="GO" id="GO:0020037">
    <property type="term" value="F:heme binding"/>
    <property type="evidence" value="ECO:0007669"/>
    <property type="project" value="InterPro"/>
</dbReference>
<feature type="binding site" description="axial binding residue" evidence="2">
    <location>
        <position position="385"/>
    </location>
    <ligand>
        <name>heme</name>
        <dbReference type="ChEBI" id="CHEBI:30413"/>
    </ligand>
    <ligandPart>
        <name>Fe</name>
        <dbReference type="ChEBI" id="CHEBI:18248"/>
    </ligandPart>
</feature>